<dbReference type="EMBL" id="JAZGQO010000006">
    <property type="protein sequence ID" value="KAK6184336.1"/>
    <property type="molecule type" value="Genomic_DNA"/>
</dbReference>
<proteinExistence type="predicted"/>
<evidence type="ECO:0000313" key="2">
    <source>
        <dbReference type="EMBL" id="KAK6184336.1"/>
    </source>
</evidence>
<feature type="compositionally biased region" description="Basic and acidic residues" evidence="1">
    <location>
        <begin position="190"/>
        <end position="200"/>
    </location>
</feature>
<dbReference type="Proteomes" id="UP001347796">
    <property type="component" value="Unassembled WGS sequence"/>
</dbReference>
<accession>A0AAN8JV89</accession>
<protein>
    <submittedName>
        <fullName evidence="2">Uncharacterized protein</fullName>
    </submittedName>
</protein>
<keyword evidence="3" id="KW-1185">Reference proteome</keyword>
<name>A0AAN8JV89_PATCE</name>
<evidence type="ECO:0000313" key="3">
    <source>
        <dbReference type="Proteomes" id="UP001347796"/>
    </source>
</evidence>
<gene>
    <name evidence="2" type="ORF">SNE40_006827</name>
</gene>
<evidence type="ECO:0000256" key="1">
    <source>
        <dbReference type="SAM" id="MobiDB-lite"/>
    </source>
</evidence>
<feature type="region of interest" description="Disordered" evidence="1">
    <location>
        <begin position="190"/>
        <end position="210"/>
    </location>
</feature>
<dbReference type="AlphaFoldDB" id="A0AAN8JV89"/>
<reference evidence="2 3" key="1">
    <citation type="submission" date="2024-01" db="EMBL/GenBank/DDBJ databases">
        <title>The genome of the rayed Mediterranean limpet Patella caerulea (Linnaeus, 1758).</title>
        <authorList>
            <person name="Anh-Thu Weber A."/>
            <person name="Halstead-Nussloch G."/>
        </authorList>
    </citation>
    <scope>NUCLEOTIDE SEQUENCE [LARGE SCALE GENOMIC DNA]</scope>
    <source>
        <strain evidence="2">AATW-2023a</strain>
        <tissue evidence="2">Whole specimen</tissue>
    </source>
</reference>
<comment type="caution">
    <text evidence="2">The sequence shown here is derived from an EMBL/GenBank/DDBJ whole genome shotgun (WGS) entry which is preliminary data.</text>
</comment>
<organism evidence="2 3">
    <name type="scientific">Patella caerulea</name>
    <name type="common">Rayed Mediterranean limpet</name>
    <dbReference type="NCBI Taxonomy" id="87958"/>
    <lineage>
        <taxon>Eukaryota</taxon>
        <taxon>Metazoa</taxon>
        <taxon>Spiralia</taxon>
        <taxon>Lophotrochozoa</taxon>
        <taxon>Mollusca</taxon>
        <taxon>Gastropoda</taxon>
        <taxon>Patellogastropoda</taxon>
        <taxon>Patelloidea</taxon>
        <taxon>Patellidae</taxon>
        <taxon>Patella</taxon>
    </lineage>
</organism>
<sequence length="210" mass="24064">MASFTFKYFINEFSLSLISTSLFFISSGLSRVFCEKSSNNELSRVRRGGWSMLRLGRGLQMLRLGKRTQPMASQDDVMDALQSALYDQERNFNSRQVPLPRYGKDLEWQNYLDKKILGDTVGDEEKRESALPVDSIIAEAVDGYRRPRPAPRGGRFRRSAHIQYYPDELQSTSLERAVALPRFGRLTEKEIKNTESKERAVPAPRFGRSS</sequence>